<dbReference type="PANTHER" id="PTHR20531:SF1">
    <property type="entry name" value="N-ALPHA-ACETYLTRANSFERASE 40"/>
    <property type="match status" value="1"/>
</dbReference>
<dbReference type="VEuPathDB" id="FungiDB:BD410DRAFT_781262"/>
<comment type="catalytic activity">
    <reaction evidence="11">
        <text>N-terminal L-seryl-[histone H4] + acetyl-CoA = N-terminal N(alpha)-acetyl-L-seryl-[histone H4] + CoA + H(+)</text>
        <dbReference type="Rhea" id="RHEA:50596"/>
        <dbReference type="Rhea" id="RHEA-COMP:12740"/>
        <dbReference type="Rhea" id="RHEA-COMP:12743"/>
        <dbReference type="ChEBI" id="CHEBI:15378"/>
        <dbReference type="ChEBI" id="CHEBI:57287"/>
        <dbReference type="ChEBI" id="CHEBI:57288"/>
        <dbReference type="ChEBI" id="CHEBI:64738"/>
        <dbReference type="ChEBI" id="CHEBI:83690"/>
        <dbReference type="EC" id="2.3.1.257"/>
    </reaction>
</comment>
<dbReference type="Pfam" id="PF00583">
    <property type="entry name" value="Acetyltransf_1"/>
    <property type="match status" value="1"/>
</dbReference>
<dbReference type="GO" id="GO:0005737">
    <property type="term" value="C:cytoplasm"/>
    <property type="evidence" value="ECO:0007669"/>
    <property type="project" value="UniProtKB-SubCell"/>
</dbReference>
<proteinExistence type="inferred from homology"/>
<evidence type="ECO:0000256" key="10">
    <source>
        <dbReference type="ARBA" id="ARBA00047821"/>
    </source>
</evidence>
<dbReference type="GO" id="GO:1990189">
    <property type="term" value="F:protein N-terminal-serine acetyltransferase activity"/>
    <property type="evidence" value="ECO:0007669"/>
    <property type="project" value="UniProtKB-EC"/>
</dbReference>
<feature type="domain" description="N-acetyltransferase" evidence="12">
    <location>
        <begin position="103"/>
        <end position="171"/>
    </location>
</feature>
<evidence type="ECO:0000256" key="4">
    <source>
        <dbReference type="ARBA" id="ARBA00012950"/>
    </source>
</evidence>
<dbReference type="InterPro" id="IPR016181">
    <property type="entry name" value="Acyl_CoA_acyltransferase"/>
</dbReference>
<dbReference type="InterPro" id="IPR000182">
    <property type="entry name" value="GNAT_dom"/>
</dbReference>
<comment type="catalytic activity">
    <reaction evidence="10">
        <text>N-terminal L-seryl-[histone H2A] + acetyl-CoA = N-terminal N(alpha)-acetyl-L-seryl-[histone H2A] + CoA + H(+)</text>
        <dbReference type="Rhea" id="RHEA:50600"/>
        <dbReference type="Rhea" id="RHEA-COMP:12742"/>
        <dbReference type="Rhea" id="RHEA-COMP:12744"/>
        <dbReference type="ChEBI" id="CHEBI:15378"/>
        <dbReference type="ChEBI" id="CHEBI:57287"/>
        <dbReference type="ChEBI" id="CHEBI:57288"/>
        <dbReference type="ChEBI" id="CHEBI:64738"/>
        <dbReference type="ChEBI" id="CHEBI:83690"/>
        <dbReference type="EC" id="2.3.1.257"/>
    </reaction>
</comment>
<dbReference type="GO" id="GO:0043998">
    <property type="term" value="F:histone H2A acetyltransferase activity"/>
    <property type="evidence" value="ECO:0007669"/>
    <property type="project" value="InterPro"/>
</dbReference>
<evidence type="ECO:0000256" key="7">
    <source>
        <dbReference type="ARBA" id="ARBA00022679"/>
    </source>
</evidence>
<organism evidence="13 14">
    <name type="scientific">Rickenella mellea</name>
    <dbReference type="NCBI Taxonomy" id="50990"/>
    <lineage>
        <taxon>Eukaryota</taxon>
        <taxon>Fungi</taxon>
        <taxon>Dikarya</taxon>
        <taxon>Basidiomycota</taxon>
        <taxon>Agaricomycotina</taxon>
        <taxon>Agaricomycetes</taxon>
        <taxon>Hymenochaetales</taxon>
        <taxon>Rickenellaceae</taxon>
        <taxon>Rickenella</taxon>
    </lineage>
</organism>
<evidence type="ECO:0000256" key="5">
    <source>
        <dbReference type="ARBA" id="ARBA00015043"/>
    </source>
</evidence>
<keyword evidence="14" id="KW-1185">Reference proteome</keyword>
<dbReference type="Proteomes" id="UP000294933">
    <property type="component" value="Unassembled WGS sequence"/>
</dbReference>
<evidence type="ECO:0000256" key="3">
    <source>
        <dbReference type="ARBA" id="ARBA00008870"/>
    </source>
</evidence>
<keyword evidence="6" id="KW-0963">Cytoplasm</keyword>
<dbReference type="GO" id="GO:0010485">
    <property type="term" value="F:histone H4 acetyltransferase activity"/>
    <property type="evidence" value="ECO:0007669"/>
    <property type="project" value="InterPro"/>
</dbReference>
<evidence type="ECO:0000313" key="14">
    <source>
        <dbReference type="Proteomes" id="UP000294933"/>
    </source>
</evidence>
<dbReference type="PANTHER" id="PTHR20531">
    <property type="entry name" value="N-ALPHA-ACETYLTRANSFERASE 40"/>
    <property type="match status" value="1"/>
</dbReference>
<dbReference type="STRING" id="50990.A0A4Y7QN90"/>
<protein>
    <recommendedName>
        <fullName evidence="5">N-alpha-acetyltransferase 40</fullName>
        <ecNumber evidence="4">2.3.1.257</ecNumber>
    </recommendedName>
</protein>
<keyword evidence="7 13" id="KW-0808">Transferase</keyword>
<dbReference type="EC" id="2.3.1.257" evidence="4"/>
<comment type="similarity">
    <text evidence="3">Belongs to the acetyltransferase family. NAA40 subfamily.</text>
</comment>
<dbReference type="Gene3D" id="3.40.630.30">
    <property type="match status" value="1"/>
</dbReference>
<evidence type="ECO:0000256" key="1">
    <source>
        <dbReference type="ARBA" id="ARBA00004123"/>
    </source>
</evidence>
<evidence type="ECO:0000256" key="9">
    <source>
        <dbReference type="ARBA" id="ARBA00023315"/>
    </source>
</evidence>
<comment type="subcellular location">
    <subcellularLocation>
        <location evidence="2">Cytoplasm</location>
    </subcellularLocation>
    <subcellularLocation>
        <location evidence="1">Nucleus</location>
    </subcellularLocation>
</comment>
<dbReference type="SUPFAM" id="SSF55729">
    <property type="entry name" value="Acyl-CoA N-acyltransferases (Nat)"/>
    <property type="match status" value="1"/>
</dbReference>
<evidence type="ECO:0000256" key="2">
    <source>
        <dbReference type="ARBA" id="ARBA00004496"/>
    </source>
</evidence>
<reference evidence="13 14" key="1">
    <citation type="submission" date="2018-06" db="EMBL/GenBank/DDBJ databases">
        <title>A transcriptomic atlas of mushroom development highlights an independent origin of complex multicellularity.</title>
        <authorList>
            <consortium name="DOE Joint Genome Institute"/>
            <person name="Krizsan K."/>
            <person name="Almasi E."/>
            <person name="Merenyi Z."/>
            <person name="Sahu N."/>
            <person name="Viragh M."/>
            <person name="Koszo T."/>
            <person name="Mondo S."/>
            <person name="Kiss B."/>
            <person name="Balint B."/>
            <person name="Kues U."/>
            <person name="Barry K."/>
            <person name="Hegedus J.C."/>
            <person name="Henrissat B."/>
            <person name="Johnson J."/>
            <person name="Lipzen A."/>
            <person name="Ohm R."/>
            <person name="Nagy I."/>
            <person name="Pangilinan J."/>
            <person name="Yan J."/>
            <person name="Xiong Y."/>
            <person name="Grigoriev I.V."/>
            <person name="Hibbett D.S."/>
            <person name="Nagy L.G."/>
        </authorList>
    </citation>
    <scope>NUCLEOTIDE SEQUENCE [LARGE SCALE GENOMIC DNA]</scope>
    <source>
        <strain evidence="13 14">SZMC22713</strain>
    </source>
</reference>
<name>A0A4Y7QN90_9AGAM</name>
<dbReference type="InterPro" id="IPR039949">
    <property type="entry name" value="NAA40"/>
</dbReference>
<sequence>MVNTSHPVIKKANKADLSCLLTAEQVVKGRLYSFQTVTSSELSQHIRDEIWRIFESNMQVLYHKSSFGWDPPSKRSELFHKLSRFLLIWSIPSGESTSQQLTLQGYSMFRFEREDRQNMIYCYELQIASQARRMGLGAALVHNLECIGRALVMEKLMLTIFRANTDAKQFYILNRFAIDDTSPDSSQGKEGGEEGQSICDYEMLSKLL</sequence>
<dbReference type="EMBL" id="ML170157">
    <property type="protein sequence ID" value="TDL28728.1"/>
    <property type="molecule type" value="Genomic_DNA"/>
</dbReference>
<evidence type="ECO:0000256" key="11">
    <source>
        <dbReference type="ARBA" id="ARBA00049524"/>
    </source>
</evidence>
<evidence type="ECO:0000313" key="13">
    <source>
        <dbReference type="EMBL" id="TDL28728.1"/>
    </source>
</evidence>
<evidence type="ECO:0000256" key="8">
    <source>
        <dbReference type="ARBA" id="ARBA00023242"/>
    </source>
</evidence>
<evidence type="ECO:0000256" key="6">
    <source>
        <dbReference type="ARBA" id="ARBA00022490"/>
    </source>
</evidence>
<accession>A0A4Y7QN90</accession>
<keyword evidence="8" id="KW-0539">Nucleus</keyword>
<evidence type="ECO:0000259" key="12">
    <source>
        <dbReference type="Pfam" id="PF00583"/>
    </source>
</evidence>
<gene>
    <name evidence="13" type="ORF">BD410DRAFT_781262</name>
</gene>
<dbReference type="OrthoDB" id="424551at2759"/>
<keyword evidence="9 13" id="KW-0012">Acyltransferase</keyword>
<dbReference type="AlphaFoldDB" id="A0A4Y7QN90"/>
<dbReference type="GO" id="GO:0005634">
    <property type="term" value="C:nucleus"/>
    <property type="evidence" value="ECO:0007669"/>
    <property type="project" value="UniProtKB-SubCell"/>
</dbReference>